<keyword evidence="2" id="KW-1185">Reference proteome</keyword>
<gene>
    <name evidence="1" type="ORF">DSO57_1022655</name>
</gene>
<comment type="caution">
    <text evidence="1">The sequence shown here is derived from an EMBL/GenBank/DDBJ whole genome shotgun (WGS) entry which is preliminary data.</text>
</comment>
<organism evidence="1 2">
    <name type="scientific">Entomophthora muscae</name>
    <dbReference type="NCBI Taxonomy" id="34485"/>
    <lineage>
        <taxon>Eukaryota</taxon>
        <taxon>Fungi</taxon>
        <taxon>Fungi incertae sedis</taxon>
        <taxon>Zoopagomycota</taxon>
        <taxon>Entomophthoromycotina</taxon>
        <taxon>Entomophthoromycetes</taxon>
        <taxon>Entomophthorales</taxon>
        <taxon>Entomophthoraceae</taxon>
        <taxon>Entomophthora</taxon>
    </lineage>
</organism>
<evidence type="ECO:0000313" key="1">
    <source>
        <dbReference type="EMBL" id="KAJ9069034.1"/>
    </source>
</evidence>
<protein>
    <submittedName>
        <fullName evidence="1">Uncharacterized protein</fullName>
    </submittedName>
</protein>
<dbReference type="Proteomes" id="UP001165960">
    <property type="component" value="Unassembled WGS sequence"/>
</dbReference>
<sequence>MASEGFKNLAMDKTEESMLIEEADQSMANPNLVNFVVGDTTGRRGCALTVRVWLVGLTLTLILSALGQIFTMRTLPLLVHPLIPLILAYPWVQHVQIYFQKR</sequence>
<name>A0ACC2T2Z4_9FUNG</name>
<accession>A0ACC2T2Z4</accession>
<proteinExistence type="predicted"/>
<dbReference type="EMBL" id="QTSX02003665">
    <property type="protein sequence ID" value="KAJ9069034.1"/>
    <property type="molecule type" value="Genomic_DNA"/>
</dbReference>
<evidence type="ECO:0000313" key="2">
    <source>
        <dbReference type="Proteomes" id="UP001165960"/>
    </source>
</evidence>
<reference evidence="1" key="1">
    <citation type="submission" date="2022-04" db="EMBL/GenBank/DDBJ databases">
        <title>Genome of the entomopathogenic fungus Entomophthora muscae.</title>
        <authorList>
            <person name="Elya C."/>
            <person name="Lovett B.R."/>
            <person name="Lee E."/>
            <person name="Macias A.M."/>
            <person name="Hajek A.E."/>
            <person name="De Bivort B.L."/>
            <person name="Kasson M.T."/>
            <person name="De Fine Licht H.H."/>
            <person name="Stajich J.E."/>
        </authorList>
    </citation>
    <scope>NUCLEOTIDE SEQUENCE</scope>
    <source>
        <strain evidence="1">Berkeley</strain>
    </source>
</reference>